<comment type="caution">
    <text evidence="2">The sequence shown here is derived from an EMBL/GenBank/DDBJ whole genome shotgun (WGS) entry which is preliminary data.</text>
</comment>
<gene>
    <name evidence="2" type="ORF">BC351_00325</name>
</gene>
<proteinExistence type="predicted"/>
<evidence type="ECO:0000313" key="3">
    <source>
        <dbReference type="Proteomes" id="UP000190626"/>
    </source>
</evidence>
<accession>A0A1V4HSC2</accession>
<evidence type="ECO:0000256" key="1">
    <source>
        <dbReference type="SAM" id="Coils"/>
    </source>
</evidence>
<dbReference type="AlphaFoldDB" id="A0A1V4HSC2"/>
<sequence>MAPIKKPETVSAPTETTVVTKSQVEIENEFLKTQLEEMKKMIESLKVATTTSETVNSQNGSLFIDESQIAIPSNKLIPVMSMVSGSLNLDANGKRILFRDFGTTQQISFEDLRAVYNTHPVIIEDGWLLIQNIDVVKALYLENKYENFVSKKFIEDIITLPADEIIKTLSNLTQSLRTTAIDIIIKGISERNNKFSDLNKIQVISDYIGQDINELAKNR</sequence>
<evidence type="ECO:0000313" key="2">
    <source>
        <dbReference type="EMBL" id="OPH61722.1"/>
    </source>
</evidence>
<dbReference type="STRING" id="1469647.BC351_00325"/>
<dbReference type="RefSeq" id="WP_079408719.1">
    <property type="nucleotide sequence ID" value="NZ_MBTG01000001.1"/>
</dbReference>
<organism evidence="2 3">
    <name type="scientific">Paenibacillus ferrarius</name>
    <dbReference type="NCBI Taxonomy" id="1469647"/>
    <lineage>
        <taxon>Bacteria</taxon>
        <taxon>Bacillati</taxon>
        <taxon>Bacillota</taxon>
        <taxon>Bacilli</taxon>
        <taxon>Bacillales</taxon>
        <taxon>Paenibacillaceae</taxon>
        <taxon>Paenibacillus</taxon>
    </lineage>
</organism>
<protein>
    <submittedName>
        <fullName evidence="2">Uncharacterized protein</fullName>
    </submittedName>
</protein>
<dbReference type="EMBL" id="MBTG01000001">
    <property type="protein sequence ID" value="OPH61722.1"/>
    <property type="molecule type" value="Genomic_DNA"/>
</dbReference>
<dbReference type="OrthoDB" id="2628673at2"/>
<dbReference type="Proteomes" id="UP000190626">
    <property type="component" value="Unassembled WGS sequence"/>
</dbReference>
<feature type="coiled-coil region" evidence="1">
    <location>
        <begin position="21"/>
        <end position="48"/>
    </location>
</feature>
<name>A0A1V4HSC2_9BACL</name>
<keyword evidence="3" id="KW-1185">Reference proteome</keyword>
<keyword evidence="1" id="KW-0175">Coiled coil</keyword>
<reference evidence="3" key="1">
    <citation type="submission" date="2016-07" db="EMBL/GenBank/DDBJ databases">
        <authorList>
            <person name="Florea S."/>
            <person name="Webb J.S."/>
            <person name="Jaromczyk J."/>
            <person name="Schardl C.L."/>
        </authorList>
    </citation>
    <scope>NUCLEOTIDE SEQUENCE [LARGE SCALE GENOMIC DNA]</scope>
    <source>
        <strain evidence="3">CY1</strain>
    </source>
</reference>